<evidence type="ECO:0000313" key="3">
    <source>
        <dbReference type="EMBL" id="TDO19230.1"/>
    </source>
</evidence>
<comment type="caution">
    <text evidence="3">The sequence shown here is derived from an EMBL/GenBank/DDBJ whole genome shotgun (WGS) entry which is preliminary data.</text>
</comment>
<keyword evidence="1" id="KW-0732">Signal</keyword>
<accession>A0A4R6IAK6</accession>
<dbReference type="OrthoDB" id="9809989at2"/>
<evidence type="ECO:0000256" key="1">
    <source>
        <dbReference type="ARBA" id="ARBA00022729"/>
    </source>
</evidence>
<keyword evidence="4" id="KW-1185">Reference proteome</keyword>
<dbReference type="GO" id="GO:0030246">
    <property type="term" value="F:carbohydrate binding"/>
    <property type="evidence" value="ECO:0007669"/>
    <property type="project" value="InterPro"/>
</dbReference>
<organism evidence="3 4">
    <name type="scientific">Pedobacter duraquae</name>
    <dbReference type="NCBI Taxonomy" id="425511"/>
    <lineage>
        <taxon>Bacteria</taxon>
        <taxon>Pseudomonadati</taxon>
        <taxon>Bacteroidota</taxon>
        <taxon>Sphingobacteriia</taxon>
        <taxon>Sphingobacteriales</taxon>
        <taxon>Sphingobacteriaceae</taxon>
        <taxon>Pedobacter</taxon>
    </lineage>
</organism>
<dbReference type="Pfam" id="PF13205">
    <property type="entry name" value="Big_5"/>
    <property type="match status" value="1"/>
</dbReference>
<dbReference type="Proteomes" id="UP000295499">
    <property type="component" value="Unassembled WGS sequence"/>
</dbReference>
<evidence type="ECO:0000259" key="2">
    <source>
        <dbReference type="Pfam" id="PF13205"/>
    </source>
</evidence>
<dbReference type="InterPro" id="IPR013784">
    <property type="entry name" value="Carb-bd-like_fold"/>
</dbReference>
<evidence type="ECO:0000313" key="4">
    <source>
        <dbReference type="Proteomes" id="UP000295499"/>
    </source>
</evidence>
<dbReference type="EMBL" id="SNWM01000007">
    <property type="protein sequence ID" value="TDO19230.1"/>
    <property type="molecule type" value="Genomic_DNA"/>
</dbReference>
<gene>
    <name evidence="3" type="ORF">CLV32_4469</name>
</gene>
<reference evidence="3 4" key="1">
    <citation type="submission" date="2019-03" db="EMBL/GenBank/DDBJ databases">
        <title>Genomic Encyclopedia of Archaeal and Bacterial Type Strains, Phase II (KMG-II): from individual species to whole genera.</title>
        <authorList>
            <person name="Goeker M."/>
        </authorList>
    </citation>
    <scope>NUCLEOTIDE SEQUENCE [LARGE SCALE GENOMIC DNA]</scope>
    <source>
        <strain evidence="3 4">DSM 19034</strain>
    </source>
</reference>
<dbReference type="SUPFAM" id="SSF49452">
    <property type="entry name" value="Starch-binding domain-like"/>
    <property type="match status" value="1"/>
</dbReference>
<protein>
    <submittedName>
        <fullName evidence="3">Ig-like domain-containing protein</fullName>
    </submittedName>
</protein>
<dbReference type="InterPro" id="IPR032812">
    <property type="entry name" value="SbsA_Ig"/>
</dbReference>
<feature type="domain" description="SbsA Ig-like" evidence="2">
    <location>
        <begin position="38"/>
        <end position="137"/>
    </location>
</feature>
<proteinExistence type="predicted"/>
<dbReference type="AlphaFoldDB" id="A0A4R6IAK6"/>
<name>A0A4R6IAK6_9SPHI</name>
<sequence length="546" mass="62208">MTKNQNSLKYIFWVCQLVVVFCFFGCASPKSVEGGPRDKTPPKVLKMEPKNLSTNFTAKKVTIEFDEYFKLQDQFKEFNISPDVERQPELKVKQKTLEITFRDSLQKNTTYTLNFGKMIADINESNIVKNFTYVFSTGPKLDSLSLSGKVTDAITGLPVLDATAFILPLNRDTLLGKGKPSIYATTDSSGNFKMQNLRADNYRLYAIKETGGGDKIYQQISDEIGFTKDTIKLKAAITDQKIRLFKEDPSIFRLLERKINSDGSILMTWNQKLRKPSITLTEPANLDAGKVIKFSKTNDSVRVWLNDLSFDSVKVSILEEGKLQQIVKLTRGKKDTYQRALIPADNLEGNLLNPNNPFRLTFPMPITAVDPGKIILLEDSVKRTNFQLTKDSTDFLSYIVRFPWAKRTIYEIEFTEGSFTGPFASKNKAFKKKFELAESDNYGTLDLKISVPEPNKSYVVQVINDKKEVVNQLVIKADTTVTFRNYRAGKYFLRMIYDTNKNGKWDTGNVRSGIQPEQIYNEPKDFTIRANWVQKQTVAIPKELPI</sequence>
<dbReference type="RefSeq" id="WP_133559070.1">
    <property type="nucleotide sequence ID" value="NZ_SNWM01000007.1"/>
</dbReference>